<gene>
    <name evidence="8" type="ORF">T231_16655</name>
</gene>
<evidence type="ECO:0000256" key="6">
    <source>
        <dbReference type="ARBA" id="ARBA00023163"/>
    </source>
</evidence>
<dbReference type="GO" id="GO:0000976">
    <property type="term" value="F:transcription cis-regulatory region binding"/>
    <property type="evidence" value="ECO:0007669"/>
    <property type="project" value="TreeGrafter"/>
</dbReference>
<feature type="binding site" evidence="7">
    <location>
        <position position="136"/>
    </location>
    <ligand>
        <name>Zn(2+)</name>
        <dbReference type="ChEBI" id="CHEBI:29105"/>
    </ligand>
</feature>
<dbReference type="InterPro" id="IPR036390">
    <property type="entry name" value="WH_DNA-bd_sf"/>
</dbReference>
<dbReference type="PANTHER" id="PTHR33202">
    <property type="entry name" value="ZINC UPTAKE REGULATION PROTEIN"/>
    <property type="match status" value="1"/>
</dbReference>
<keyword evidence="4" id="KW-0805">Transcription regulation</keyword>
<evidence type="ECO:0008006" key="10">
    <source>
        <dbReference type="Google" id="ProtNLM"/>
    </source>
</evidence>
<keyword evidence="5" id="KW-0238">DNA-binding</keyword>
<keyword evidence="6" id="KW-0804">Transcription</keyword>
<feature type="binding site" evidence="7">
    <location>
        <position position="133"/>
    </location>
    <ligand>
        <name>Zn(2+)</name>
        <dbReference type="ChEBI" id="CHEBI:29105"/>
    </ligand>
</feature>
<dbReference type="Pfam" id="PF01475">
    <property type="entry name" value="FUR"/>
    <property type="match status" value="1"/>
</dbReference>
<evidence type="ECO:0000256" key="2">
    <source>
        <dbReference type="ARBA" id="ARBA00022491"/>
    </source>
</evidence>
<evidence type="ECO:0000313" key="8">
    <source>
        <dbReference type="EMBL" id="ETK07568.1"/>
    </source>
</evidence>
<dbReference type="GO" id="GO:1900376">
    <property type="term" value="P:regulation of secondary metabolite biosynthetic process"/>
    <property type="evidence" value="ECO:0007669"/>
    <property type="project" value="TreeGrafter"/>
</dbReference>
<dbReference type="InterPro" id="IPR043135">
    <property type="entry name" value="Fur_C"/>
</dbReference>
<dbReference type="GO" id="GO:0008270">
    <property type="term" value="F:zinc ion binding"/>
    <property type="evidence" value="ECO:0007669"/>
    <property type="project" value="TreeGrafter"/>
</dbReference>
<dbReference type="AlphaFoldDB" id="W2CKJ3"/>
<evidence type="ECO:0000256" key="4">
    <source>
        <dbReference type="ARBA" id="ARBA00023015"/>
    </source>
</evidence>
<name>W2CKJ3_9BACT</name>
<comment type="caution">
    <text evidence="8">The sequence shown here is derived from an EMBL/GenBank/DDBJ whole genome shotgun (WGS) entry which is preliminary data.</text>
</comment>
<feature type="binding site" evidence="7">
    <location>
        <position position="96"/>
    </location>
    <ligand>
        <name>Zn(2+)</name>
        <dbReference type="ChEBI" id="CHEBI:29105"/>
    </ligand>
</feature>
<organism evidence="8 9">
    <name type="scientific">Tannerella sp. oral taxon BU063 isolate Cell 6/7/9</name>
    <dbReference type="NCBI Taxonomy" id="1411021"/>
    <lineage>
        <taxon>Bacteria</taxon>
        <taxon>Pseudomonadati</taxon>
        <taxon>Bacteroidota</taxon>
        <taxon>Bacteroidia</taxon>
        <taxon>Bacteroidales</taxon>
        <taxon>Tannerellaceae</taxon>
        <taxon>Tannerella</taxon>
    </lineage>
</organism>
<feature type="binding site" evidence="7">
    <location>
        <position position="99"/>
    </location>
    <ligand>
        <name>Zn(2+)</name>
        <dbReference type="ChEBI" id="CHEBI:29105"/>
    </ligand>
</feature>
<evidence type="ECO:0000256" key="3">
    <source>
        <dbReference type="ARBA" id="ARBA00022833"/>
    </source>
</evidence>
<dbReference type="Proteomes" id="UP000018874">
    <property type="component" value="Unassembled WGS sequence"/>
</dbReference>
<evidence type="ECO:0000256" key="7">
    <source>
        <dbReference type="PIRSR" id="PIRSR602481-1"/>
    </source>
</evidence>
<dbReference type="Gene3D" id="1.10.10.10">
    <property type="entry name" value="Winged helix-like DNA-binding domain superfamily/Winged helix DNA-binding domain"/>
    <property type="match status" value="1"/>
</dbReference>
<keyword evidence="3 7" id="KW-0862">Zinc</keyword>
<evidence type="ECO:0000256" key="5">
    <source>
        <dbReference type="ARBA" id="ARBA00023125"/>
    </source>
</evidence>
<dbReference type="EMBL" id="AYYD01001279">
    <property type="protein sequence ID" value="ETK07568.1"/>
    <property type="molecule type" value="Genomic_DNA"/>
</dbReference>
<evidence type="ECO:0000313" key="9">
    <source>
        <dbReference type="Proteomes" id="UP000018874"/>
    </source>
</evidence>
<comment type="cofactor">
    <cofactor evidence="7">
        <name>Zn(2+)</name>
        <dbReference type="ChEBI" id="CHEBI:29105"/>
    </cofactor>
    <text evidence="7">Binds 1 zinc ion per subunit.</text>
</comment>
<protein>
    <recommendedName>
        <fullName evidence="10">Fur family transcriptional regulator</fullName>
    </recommendedName>
</protein>
<dbReference type="CDD" id="cd07153">
    <property type="entry name" value="Fur_like"/>
    <property type="match status" value="1"/>
</dbReference>
<keyword evidence="9" id="KW-1185">Reference proteome</keyword>
<dbReference type="PANTHER" id="PTHR33202:SF8">
    <property type="entry name" value="PEROXIDE-RESPONSIVE REPRESSOR PERR"/>
    <property type="match status" value="1"/>
</dbReference>
<dbReference type="Gene3D" id="3.30.1490.190">
    <property type="match status" value="1"/>
</dbReference>
<accession>W2CKJ3</accession>
<reference evidence="8 9" key="1">
    <citation type="submission" date="2013-11" db="EMBL/GenBank/DDBJ databases">
        <title>Single cell genomics of uncultured Tannerella BU063 (oral taxon 286).</title>
        <authorList>
            <person name="Beall C.J."/>
            <person name="Campbell A.G."/>
            <person name="Griffen A.L."/>
            <person name="Podar M."/>
            <person name="Leys E.J."/>
        </authorList>
    </citation>
    <scope>NUCLEOTIDE SEQUENCE [LARGE SCALE GENOMIC DNA]</scope>
    <source>
        <strain evidence="8">Cell 6/7/9</strain>
    </source>
</reference>
<sequence>MKQPESRLTRKYLMDHGIRPSTQRIAIMQFLLDNHTHPTAEEIHLKLLPKIPSLSKTTVYNTMKLFIRKGVAIMIDIDGRNARFDGDVSTHAHFQCRSCNRIFDLAIPGLYSTISLEEEYSVENVCLNMRGLCPECNRRKQAESGAGATKTNRPTHHPSIEQLLNESQAGEAMALQLESEM</sequence>
<dbReference type="GO" id="GO:0003700">
    <property type="term" value="F:DNA-binding transcription factor activity"/>
    <property type="evidence" value="ECO:0007669"/>
    <property type="project" value="InterPro"/>
</dbReference>
<keyword evidence="7" id="KW-0479">Metal-binding</keyword>
<dbReference type="InterPro" id="IPR036388">
    <property type="entry name" value="WH-like_DNA-bd_sf"/>
</dbReference>
<dbReference type="SUPFAM" id="SSF46785">
    <property type="entry name" value="Winged helix' DNA-binding domain"/>
    <property type="match status" value="1"/>
</dbReference>
<evidence type="ECO:0000256" key="1">
    <source>
        <dbReference type="ARBA" id="ARBA00007957"/>
    </source>
</evidence>
<dbReference type="InterPro" id="IPR002481">
    <property type="entry name" value="FUR"/>
</dbReference>
<proteinExistence type="inferred from homology"/>
<dbReference type="PATRIC" id="fig|1411021.3.peg.2317"/>
<comment type="similarity">
    <text evidence="1">Belongs to the Fur family.</text>
</comment>
<keyword evidence="2" id="KW-0678">Repressor</keyword>
<dbReference type="GO" id="GO:0045892">
    <property type="term" value="P:negative regulation of DNA-templated transcription"/>
    <property type="evidence" value="ECO:0007669"/>
    <property type="project" value="TreeGrafter"/>
</dbReference>